<feature type="region of interest" description="Disordered" evidence="11">
    <location>
        <begin position="1"/>
        <end position="26"/>
    </location>
</feature>
<feature type="transmembrane region" description="Helical" evidence="12">
    <location>
        <begin position="315"/>
        <end position="339"/>
    </location>
</feature>
<feature type="domain" description="CBS" evidence="14">
    <location>
        <begin position="563"/>
        <end position="620"/>
    </location>
</feature>
<evidence type="ECO:0000256" key="5">
    <source>
        <dbReference type="ARBA" id="ARBA00023065"/>
    </source>
</evidence>
<keyword evidence="7" id="KW-0869">Chloride channel</keyword>
<accession>A0ABV6C4N1</accession>
<evidence type="ECO:0000256" key="7">
    <source>
        <dbReference type="ARBA" id="ARBA00023173"/>
    </source>
</evidence>
<feature type="transmembrane region" description="Helical" evidence="12">
    <location>
        <begin position="416"/>
        <end position="435"/>
    </location>
</feature>
<dbReference type="InterPro" id="IPR036721">
    <property type="entry name" value="RCK_C_sf"/>
</dbReference>
<dbReference type="Gene3D" id="3.30.70.1450">
    <property type="entry name" value="Regulator of K+ conductance, C-terminal domain"/>
    <property type="match status" value="1"/>
</dbReference>
<keyword evidence="8" id="KW-0868">Chloride</keyword>
<keyword evidence="3 12" id="KW-0812">Transmembrane</keyword>
<dbReference type="PRINTS" id="PR00762">
    <property type="entry name" value="CLCHANNEL"/>
</dbReference>
<comment type="subcellular location">
    <subcellularLocation>
        <location evidence="1">Membrane</location>
        <topology evidence="1">Multi-pass membrane protein</topology>
    </subcellularLocation>
</comment>
<dbReference type="Gene3D" id="1.10.3080.10">
    <property type="entry name" value="Clc chloride channel"/>
    <property type="match status" value="1"/>
</dbReference>
<evidence type="ECO:0000313" key="15">
    <source>
        <dbReference type="EMBL" id="MFC0082650.1"/>
    </source>
</evidence>
<dbReference type="InterPro" id="IPR001807">
    <property type="entry name" value="ClC"/>
</dbReference>
<evidence type="ECO:0000256" key="11">
    <source>
        <dbReference type="SAM" id="MobiDB-lite"/>
    </source>
</evidence>
<protein>
    <submittedName>
        <fullName evidence="15">Chloride channel protein</fullName>
    </submittedName>
</protein>
<dbReference type="SUPFAM" id="SSF116726">
    <property type="entry name" value="TrkA C-terminal domain-like"/>
    <property type="match status" value="1"/>
</dbReference>
<keyword evidence="5" id="KW-0406">Ion transport</keyword>
<keyword evidence="9" id="KW-0407">Ion channel</keyword>
<keyword evidence="16" id="KW-1185">Reference proteome</keyword>
<feature type="transmembrane region" description="Helical" evidence="12">
    <location>
        <begin position="345"/>
        <end position="364"/>
    </location>
</feature>
<feature type="transmembrane region" description="Helical" evidence="12">
    <location>
        <begin position="447"/>
        <end position="465"/>
    </location>
</feature>
<dbReference type="CDD" id="cd02205">
    <property type="entry name" value="CBS_pair_SF"/>
    <property type="match status" value="1"/>
</dbReference>
<evidence type="ECO:0000256" key="2">
    <source>
        <dbReference type="ARBA" id="ARBA00022448"/>
    </source>
</evidence>
<dbReference type="InterPro" id="IPR050368">
    <property type="entry name" value="ClC-type_chloride_channel"/>
</dbReference>
<evidence type="ECO:0000256" key="3">
    <source>
        <dbReference type="ARBA" id="ARBA00022692"/>
    </source>
</evidence>
<dbReference type="RefSeq" id="WP_377790267.1">
    <property type="nucleotide sequence ID" value="NZ_JBHLYQ010000130.1"/>
</dbReference>
<dbReference type="EMBL" id="JBHLYQ010000130">
    <property type="protein sequence ID" value="MFC0082650.1"/>
    <property type="molecule type" value="Genomic_DNA"/>
</dbReference>
<evidence type="ECO:0000256" key="6">
    <source>
        <dbReference type="ARBA" id="ARBA00023136"/>
    </source>
</evidence>
<feature type="transmembrane region" description="Helical" evidence="12">
    <location>
        <begin position="48"/>
        <end position="70"/>
    </location>
</feature>
<feature type="domain" description="CBS" evidence="14">
    <location>
        <begin position="504"/>
        <end position="562"/>
    </location>
</feature>
<dbReference type="Pfam" id="PF00571">
    <property type="entry name" value="CBS"/>
    <property type="match status" value="2"/>
</dbReference>
<dbReference type="Pfam" id="PF00654">
    <property type="entry name" value="Voltage_CLC"/>
    <property type="match status" value="1"/>
</dbReference>
<feature type="transmembrane region" description="Helical" evidence="12">
    <location>
        <begin position="108"/>
        <end position="128"/>
    </location>
</feature>
<evidence type="ECO:0000256" key="10">
    <source>
        <dbReference type="PROSITE-ProRule" id="PRU00703"/>
    </source>
</evidence>
<dbReference type="InterPro" id="IPR000644">
    <property type="entry name" value="CBS_dom"/>
</dbReference>
<feature type="non-terminal residue" evidence="15">
    <location>
        <position position="711"/>
    </location>
</feature>
<dbReference type="PROSITE" id="PS51371">
    <property type="entry name" value="CBS"/>
    <property type="match status" value="2"/>
</dbReference>
<feature type="transmembrane region" description="Helical" evidence="12">
    <location>
        <begin position="385"/>
        <end position="404"/>
    </location>
</feature>
<sequence>MTTPAGAPKDRLGAGRAGGPGSALSELGPRGRALAASLGAALKDAPYVVRWLVLGAIVGASAGLVVVAFVRTIGVADQHLLAPLAGYHAPSTYANGGQPGSLHLVRPWALPLVVGLGGLLAGVIGLLVPEVRGSGTDEALRAVHENPRALRLRSIPAKILASACTIGSGGSGGPEGPSAQVAAAVGSWLTRLLDLAQTDGRVAVAIGLGSGIGCVFRAPLGGALLSAEILYRQDAEMELVVPSAIASIVGYTVFGAFQGFGPLLGFPGQSYVFRHPLNLLWFAVIGVLAAALGTAYIASLSLVRRLAARLGPSRVARVLGPTLGAAATGALAVGMPGVLGAGDGWAQRALGIGVLALPLWFVLLMPLAKVAATALTVGSGGSGGLFSPGMVIGAFTGAATWRLLRHLAPGLAHNPAPFVIVGMMCCLGAAARVPLAITVMVAEMTSSVGVVAPALLAVGLATLLIRQLDLSLIDAQLGSRDDLPARRLATALPLLETQRVDDCLQPPSLVLPGSTTAAQARAALADQHLPGAPVVDEQGRFVGVLDLAQLEEAEPETPVGRLCDRQAVTTAPETRAALAAASLVNAGRGWLPVLDRHRRVQGILTAGDLVRASRHVVLQSLRRAASAGPAAATLDAEIHPHSPLCDRRLADAGLPPGVVLVAVSRGPEVVVPDGQTVLRAGDLVSLLVPQAARQQVQALLDPPEPEEPSGP</sequence>
<feature type="transmembrane region" description="Helical" evidence="12">
    <location>
        <begin position="280"/>
        <end position="303"/>
    </location>
</feature>
<keyword evidence="4 12" id="KW-1133">Transmembrane helix</keyword>
<feature type="domain" description="RCK C-terminal" evidence="13">
    <location>
        <begin position="621"/>
        <end position="702"/>
    </location>
</feature>
<organism evidence="15 16">
    <name type="scientific">Aciditerrimonas ferrireducens</name>
    <dbReference type="NCBI Taxonomy" id="667306"/>
    <lineage>
        <taxon>Bacteria</taxon>
        <taxon>Bacillati</taxon>
        <taxon>Actinomycetota</taxon>
        <taxon>Acidimicrobiia</taxon>
        <taxon>Acidimicrobiales</taxon>
        <taxon>Acidimicrobiaceae</taxon>
        <taxon>Aciditerrimonas</taxon>
    </lineage>
</organism>
<proteinExistence type="predicted"/>
<reference evidence="15 16" key="1">
    <citation type="submission" date="2024-09" db="EMBL/GenBank/DDBJ databases">
        <authorList>
            <person name="Sun Q."/>
            <person name="Mori K."/>
        </authorList>
    </citation>
    <scope>NUCLEOTIDE SEQUENCE [LARGE SCALE GENOMIC DNA]</scope>
    <source>
        <strain evidence="15 16">JCM 15389</strain>
    </source>
</reference>
<dbReference type="PROSITE" id="PS51202">
    <property type="entry name" value="RCK_C"/>
    <property type="match status" value="1"/>
</dbReference>
<dbReference type="Gene3D" id="3.10.580.10">
    <property type="entry name" value="CBS-domain"/>
    <property type="match status" value="1"/>
</dbReference>
<name>A0ABV6C4N1_9ACTN</name>
<dbReference type="PANTHER" id="PTHR43427:SF6">
    <property type="entry name" value="CHLORIDE CHANNEL PROTEIN CLC-E"/>
    <property type="match status" value="1"/>
</dbReference>
<dbReference type="Pfam" id="PF02080">
    <property type="entry name" value="TrkA_C"/>
    <property type="match status" value="1"/>
</dbReference>
<keyword evidence="10" id="KW-0129">CBS domain</keyword>
<gene>
    <name evidence="15" type="ORF">ACFFRE_10950</name>
</gene>
<evidence type="ECO:0000259" key="14">
    <source>
        <dbReference type="PROSITE" id="PS51371"/>
    </source>
</evidence>
<dbReference type="InterPro" id="IPR006037">
    <property type="entry name" value="RCK_C"/>
</dbReference>
<dbReference type="InterPro" id="IPR014743">
    <property type="entry name" value="Cl-channel_core"/>
</dbReference>
<dbReference type="InterPro" id="IPR046342">
    <property type="entry name" value="CBS_dom_sf"/>
</dbReference>
<evidence type="ECO:0000256" key="8">
    <source>
        <dbReference type="ARBA" id="ARBA00023214"/>
    </source>
</evidence>
<evidence type="ECO:0000256" key="4">
    <source>
        <dbReference type="ARBA" id="ARBA00022989"/>
    </source>
</evidence>
<evidence type="ECO:0000256" key="1">
    <source>
        <dbReference type="ARBA" id="ARBA00004141"/>
    </source>
</evidence>
<feature type="transmembrane region" description="Helical" evidence="12">
    <location>
        <begin position="239"/>
        <end position="260"/>
    </location>
</feature>
<dbReference type="SUPFAM" id="SSF81340">
    <property type="entry name" value="Clc chloride channel"/>
    <property type="match status" value="1"/>
</dbReference>
<keyword evidence="6 12" id="KW-0472">Membrane</keyword>
<comment type="caution">
    <text evidence="15">The sequence shown here is derived from an EMBL/GenBank/DDBJ whole genome shotgun (WGS) entry which is preliminary data.</text>
</comment>
<dbReference type="SMART" id="SM00116">
    <property type="entry name" value="CBS"/>
    <property type="match status" value="2"/>
</dbReference>
<evidence type="ECO:0000256" key="9">
    <source>
        <dbReference type="ARBA" id="ARBA00023303"/>
    </source>
</evidence>
<dbReference type="PANTHER" id="PTHR43427">
    <property type="entry name" value="CHLORIDE CHANNEL PROTEIN CLC-E"/>
    <property type="match status" value="1"/>
</dbReference>
<dbReference type="Proteomes" id="UP001589788">
    <property type="component" value="Unassembled WGS sequence"/>
</dbReference>
<evidence type="ECO:0000259" key="13">
    <source>
        <dbReference type="PROSITE" id="PS51202"/>
    </source>
</evidence>
<dbReference type="CDD" id="cd00400">
    <property type="entry name" value="Voltage_gated_ClC"/>
    <property type="match status" value="1"/>
</dbReference>
<evidence type="ECO:0000256" key="12">
    <source>
        <dbReference type="SAM" id="Phobius"/>
    </source>
</evidence>
<keyword evidence="2" id="KW-0813">Transport</keyword>
<dbReference type="SUPFAM" id="SSF54631">
    <property type="entry name" value="CBS-domain pair"/>
    <property type="match status" value="1"/>
</dbReference>
<evidence type="ECO:0000313" key="16">
    <source>
        <dbReference type="Proteomes" id="UP001589788"/>
    </source>
</evidence>